<accession>A0A1Z4LIN3</accession>
<name>A0A1Z4LIN3_9CYAN</name>
<protein>
    <recommendedName>
        <fullName evidence="3">HipA-like C-terminal domain-containing protein</fullName>
    </recommendedName>
</protein>
<evidence type="ECO:0000313" key="4">
    <source>
        <dbReference type="EMBL" id="BAY81044.1"/>
    </source>
</evidence>
<evidence type="ECO:0000256" key="2">
    <source>
        <dbReference type="ARBA" id="ARBA00022777"/>
    </source>
</evidence>
<evidence type="ECO:0000313" key="5">
    <source>
        <dbReference type="Proteomes" id="UP000218418"/>
    </source>
</evidence>
<dbReference type="Pfam" id="PF07804">
    <property type="entry name" value="HipA_C"/>
    <property type="match status" value="1"/>
</dbReference>
<dbReference type="AlphaFoldDB" id="A0A1Z4LIN3"/>
<keyword evidence="2" id="KW-0418">Kinase</keyword>
<evidence type="ECO:0000256" key="1">
    <source>
        <dbReference type="ARBA" id="ARBA00022679"/>
    </source>
</evidence>
<feature type="domain" description="HipA-like C-terminal" evidence="3">
    <location>
        <begin position="24"/>
        <end position="190"/>
    </location>
</feature>
<dbReference type="EMBL" id="AP018227">
    <property type="protein sequence ID" value="BAY81044.1"/>
    <property type="molecule type" value="Genomic_DNA"/>
</dbReference>
<dbReference type="Proteomes" id="UP000218418">
    <property type="component" value="Chromosome"/>
</dbReference>
<keyword evidence="1" id="KW-0808">Transferase</keyword>
<sequence>MVDYFPIIEIPLEAPGEDEQMGTKEKFWFNHDTFDRCLYKKARPSTGEDWSEKIASELCELLQLPHAKYELATFQGDRGIISRYFLPEGGSLTLGNEILSIIIPDYPTNTKNISQHTIDLVFDTIANSSINLPLDWNPPKDISKAVETFVGYLLLDAWIGNTDRHHENWGFLNFHDKTYLAPTYDHASCLGRELLDEKREERLETKDSGYSVEAYAKKSLSALYARVGDKKRLKTFDAFKQAAQRYPNAALFWLDCLAKISDTSTLELFERIPEERISASGIKFAQKILEFNQSRLIKLRESL</sequence>
<dbReference type="OrthoDB" id="9812605at2"/>
<organism evidence="4 5">
    <name type="scientific">Calothrix parasitica NIES-267</name>
    <dbReference type="NCBI Taxonomy" id="1973488"/>
    <lineage>
        <taxon>Bacteria</taxon>
        <taxon>Bacillati</taxon>
        <taxon>Cyanobacteriota</taxon>
        <taxon>Cyanophyceae</taxon>
        <taxon>Nostocales</taxon>
        <taxon>Calotrichaceae</taxon>
        <taxon>Calothrix</taxon>
    </lineage>
</organism>
<reference evidence="4 5" key="1">
    <citation type="submission" date="2017-06" db="EMBL/GenBank/DDBJ databases">
        <title>Genome sequencing of cyanobaciteial culture collection at National Institute for Environmental Studies (NIES).</title>
        <authorList>
            <person name="Hirose Y."/>
            <person name="Shimura Y."/>
            <person name="Fujisawa T."/>
            <person name="Nakamura Y."/>
            <person name="Kawachi M."/>
        </authorList>
    </citation>
    <scope>NUCLEOTIDE SEQUENCE [LARGE SCALE GENOMIC DNA]</scope>
    <source>
        <strain evidence="4 5">NIES-267</strain>
    </source>
</reference>
<keyword evidence="5" id="KW-1185">Reference proteome</keyword>
<evidence type="ECO:0000259" key="3">
    <source>
        <dbReference type="Pfam" id="PF07804"/>
    </source>
</evidence>
<proteinExistence type="predicted"/>
<dbReference type="GO" id="GO:0016301">
    <property type="term" value="F:kinase activity"/>
    <property type="evidence" value="ECO:0007669"/>
    <property type="project" value="UniProtKB-KW"/>
</dbReference>
<dbReference type="Gene3D" id="1.10.1070.20">
    <property type="match status" value="1"/>
</dbReference>
<gene>
    <name evidence="4" type="ORF">NIES267_05090</name>
</gene>
<dbReference type="InterPro" id="IPR012893">
    <property type="entry name" value="HipA-like_C"/>
</dbReference>